<dbReference type="RefSeq" id="WP_138790385.1">
    <property type="nucleotide sequence ID" value="NZ_JBHTGQ010000016.1"/>
</dbReference>
<dbReference type="InterPro" id="IPR002178">
    <property type="entry name" value="PTS_EIIA_type-2_dom"/>
</dbReference>
<dbReference type="InterPro" id="IPR013196">
    <property type="entry name" value="HTH_11"/>
</dbReference>
<dbReference type="PROSITE" id="PS51372">
    <property type="entry name" value="PRD_2"/>
    <property type="match status" value="1"/>
</dbReference>
<keyword evidence="3" id="KW-0805">Transcription regulation</keyword>
<gene>
    <name evidence="8" type="ORF">ACFQWB_07115</name>
</gene>
<dbReference type="Gene3D" id="1.10.10.10">
    <property type="entry name" value="Winged helix-like DNA-binding domain superfamily/Winged helix DNA-binding domain"/>
    <property type="match status" value="1"/>
</dbReference>
<dbReference type="Pfam" id="PF00359">
    <property type="entry name" value="PTS_EIIA_2"/>
    <property type="match status" value="1"/>
</dbReference>
<dbReference type="PANTHER" id="PTHR30185">
    <property type="entry name" value="CRYPTIC BETA-GLUCOSIDE BGL OPERON ANTITERMINATOR"/>
    <property type="match status" value="1"/>
</dbReference>
<accession>A0ABW2V4H7</accession>
<dbReference type="InterPro" id="IPR036390">
    <property type="entry name" value="WH_DNA-bd_sf"/>
</dbReference>
<dbReference type="InterPro" id="IPR013011">
    <property type="entry name" value="PTS_EIIB_2"/>
</dbReference>
<protein>
    <submittedName>
        <fullName evidence="8">BglG family transcription antiterminator</fullName>
    </submittedName>
</protein>
<evidence type="ECO:0000256" key="2">
    <source>
        <dbReference type="ARBA" id="ARBA00022737"/>
    </source>
</evidence>
<dbReference type="InterPro" id="IPR036634">
    <property type="entry name" value="PRD_sf"/>
</dbReference>
<keyword evidence="4" id="KW-0804">Transcription</keyword>
<keyword evidence="2" id="KW-0677">Repeat</keyword>
<evidence type="ECO:0000256" key="1">
    <source>
        <dbReference type="ARBA" id="ARBA00022679"/>
    </source>
</evidence>
<evidence type="ECO:0000259" key="5">
    <source>
        <dbReference type="PROSITE" id="PS51094"/>
    </source>
</evidence>
<dbReference type="PROSITE" id="PS51094">
    <property type="entry name" value="PTS_EIIA_TYPE_2"/>
    <property type="match status" value="1"/>
</dbReference>
<keyword evidence="9" id="KW-1185">Reference proteome</keyword>
<organism evidence="8 9">
    <name type="scientific">Paenibacillus thermoaerophilus</name>
    <dbReference type="NCBI Taxonomy" id="1215385"/>
    <lineage>
        <taxon>Bacteria</taxon>
        <taxon>Bacillati</taxon>
        <taxon>Bacillota</taxon>
        <taxon>Bacilli</taxon>
        <taxon>Bacillales</taxon>
        <taxon>Paenibacillaceae</taxon>
        <taxon>Paenibacillus</taxon>
    </lineage>
</organism>
<evidence type="ECO:0000256" key="3">
    <source>
        <dbReference type="ARBA" id="ARBA00023015"/>
    </source>
</evidence>
<dbReference type="SUPFAM" id="SSF55804">
    <property type="entry name" value="Phoshotransferase/anion transport protein"/>
    <property type="match status" value="1"/>
</dbReference>
<evidence type="ECO:0000256" key="4">
    <source>
        <dbReference type="ARBA" id="ARBA00023163"/>
    </source>
</evidence>
<dbReference type="EMBL" id="JBHTGQ010000016">
    <property type="protein sequence ID" value="MFC7749706.1"/>
    <property type="molecule type" value="Genomic_DNA"/>
</dbReference>
<comment type="caution">
    <text evidence="8">The sequence shown here is derived from an EMBL/GenBank/DDBJ whole genome shotgun (WGS) entry which is preliminary data.</text>
</comment>
<dbReference type="PROSITE" id="PS51099">
    <property type="entry name" value="PTS_EIIB_TYPE_2"/>
    <property type="match status" value="1"/>
</dbReference>
<dbReference type="InterPro" id="IPR050661">
    <property type="entry name" value="BglG_antiterminators"/>
</dbReference>
<name>A0ABW2V4H7_9BACL</name>
<feature type="domain" description="PRD" evidence="7">
    <location>
        <begin position="303"/>
        <end position="408"/>
    </location>
</feature>
<dbReference type="PANTHER" id="PTHR30185:SF18">
    <property type="entry name" value="TRANSCRIPTIONAL REGULATOR MTLR"/>
    <property type="match status" value="1"/>
</dbReference>
<dbReference type="CDD" id="cd05568">
    <property type="entry name" value="PTS_IIB_bgl_like"/>
    <property type="match status" value="1"/>
</dbReference>
<proteinExistence type="predicted"/>
<dbReference type="Pfam" id="PF08279">
    <property type="entry name" value="HTH_11"/>
    <property type="match status" value="1"/>
</dbReference>
<dbReference type="InterPro" id="IPR016152">
    <property type="entry name" value="PTrfase/Anion_transptr"/>
</dbReference>
<dbReference type="SUPFAM" id="SSF46785">
    <property type="entry name" value="Winged helix' DNA-binding domain"/>
    <property type="match status" value="1"/>
</dbReference>
<dbReference type="Pfam" id="PF00874">
    <property type="entry name" value="PRD"/>
    <property type="match status" value="1"/>
</dbReference>
<sequence length="692" mass="79151">MIVSNRQRRILEVLLNRQGEVTASEIAKEVQISTRTVHREMLELEPLLSEHKLSLIKKSGIGISLQGNDEDLARFKKKLGRSETATYSAEERKVLIICRLLEEAEPLKLFALAHQFNAAIPTISRDLDEIEPELRKHGLKLVRRRGYGVEIAGDESAKRNLIVWLAQEYLDESDLFGAASERSSPWPVTRQLLEMVGKPHFFAIEKLLWSMEEGWANRLPETEYTRLLIRLSVAVTRMRQKHWIQPSERTDSESGVRRRHPKLERIMEAFDLEWPEAEQEYVQSLLDSVEENTAANSAMLLEKYGLALAETAFDLIRAVGSRMDIPFEKDRSLLDGLIRHLGPALERLREGEAIRNPLLTQIKRDYETLFAAVREAVDETLRDVAVPDEEIGYLVMHFGASAERWKMFPRNVRALLVCTSGIGSSKLLAVRIHKEIPQIELLGHYSWYEAARIPQDRYDLIISTVDLPVEPDRYIKLSPLLTPEETEKLRAYIRTVAANTPPPPPAAPSDDHGPWERLKLVNTYTSEIVQVLDQFEVYPLELAGESHNLRAVLTDVLAKLAPKGMVQREDILVEQLVDREKHGTQLIPDTKLALFHTRSEWVRKPVLSLFRLNAPLMLDAAGTAEVRQILLMLAPRTLGRPSLEVLSEVSAMLLQPEMIRMLEEEDADTIKAFISQQLEAFVRTKWEWREQT</sequence>
<dbReference type="Gene3D" id="3.40.50.2300">
    <property type="match status" value="1"/>
</dbReference>
<reference evidence="9" key="1">
    <citation type="journal article" date="2019" name="Int. J. Syst. Evol. Microbiol.">
        <title>The Global Catalogue of Microorganisms (GCM) 10K type strain sequencing project: providing services to taxonomists for standard genome sequencing and annotation.</title>
        <authorList>
            <consortium name="The Broad Institute Genomics Platform"/>
            <consortium name="The Broad Institute Genome Sequencing Center for Infectious Disease"/>
            <person name="Wu L."/>
            <person name="Ma J."/>
        </authorList>
    </citation>
    <scope>NUCLEOTIDE SEQUENCE [LARGE SCALE GENOMIC DNA]</scope>
    <source>
        <strain evidence="9">JCM 18657</strain>
    </source>
</reference>
<dbReference type="InterPro" id="IPR036388">
    <property type="entry name" value="WH-like_DNA-bd_sf"/>
</dbReference>
<feature type="domain" description="PTS EIIA type-2" evidence="5">
    <location>
        <begin position="533"/>
        <end position="677"/>
    </location>
</feature>
<evidence type="ECO:0000313" key="9">
    <source>
        <dbReference type="Proteomes" id="UP001596528"/>
    </source>
</evidence>
<feature type="domain" description="PTS EIIB type-2" evidence="6">
    <location>
        <begin position="412"/>
        <end position="501"/>
    </location>
</feature>
<evidence type="ECO:0000259" key="7">
    <source>
        <dbReference type="PROSITE" id="PS51372"/>
    </source>
</evidence>
<dbReference type="InterPro" id="IPR011608">
    <property type="entry name" value="PRD"/>
</dbReference>
<evidence type="ECO:0000259" key="6">
    <source>
        <dbReference type="PROSITE" id="PS51099"/>
    </source>
</evidence>
<dbReference type="Gene3D" id="1.10.1790.10">
    <property type="entry name" value="PRD domain"/>
    <property type="match status" value="1"/>
</dbReference>
<dbReference type="InterPro" id="IPR036095">
    <property type="entry name" value="PTS_EIIB-like_sf"/>
</dbReference>
<dbReference type="Proteomes" id="UP001596528">
    <property type="component" value="Unassembled WGS sequence"/>
</dbReference>
<dbReference type="SUPFAM" id="SSF63520">
    <property type="entry name" value="PTS-regulatory domain, PRD"/>
    <property type="match status" value="1"/>
</dbReference>
<evidence type="ECO:0000313" key="8">
    <source>
        <dbReference type="EMBL" id="MFC7749706.1"/>
    </source>
</evidence>
<dbReference type="Gene3D" id="3.40.930.10">
    <property type="entry name" value="Mannitol-specific EII, Chain A"/>
    <property type="match status" value="1"/>
</dbReference>
<keyword evidence="1" id="KW-0808">Transferase</keyword>
<dbReference type="SUPFAM" id="SSF52794">
    <property type="entry name" value="PTS system IIB component-like"/>
    <property type="match status" value="1"/>
</dbReference>